<evidence type="ECO:0000256" key="1">
    <source>
        <dbReference type="ARBA" id="ARBA00022741"/>
    </source>
</evidence>
<keyword evidence="2" id="KW-0067">ATP-binding</keyword>
<dbReference type="Pfam" id="PF08433">
    <property type="entry name" value="KTI12"/>
    <property type="match status" value="1"/>
</dbReference>
<evidence type="ECO:0000256" key="3">
    <source>
        <dbReference type="ARBA" id="ARBA00025768"/>
    </source>
</evidence>
<dbReference type="GO" id="GO:0005524">
    <property type="term" value="F:ATP binding"/>
    <property type="evidence" value="ECO:0007669"/>
    <property type="project" value="UniProtKB-KW"/>
</dbReference>
<dbReference type="FunFam" id="3.40.50.300:FF:000827">
    <property type="entry name" value="KTI12 chromatin-associated homolog"/>
    <property type="match status" value="1"/>
</dbReference>
<comment type="similarity">
    <text evidence="3">Belongs to the KTI12 family.</text>
</comment>
<accession>A0AAV2NUT3</accession>
<reference evidence="5" key="1">
    <citation type="submission" date="2024-04" db="EMBL/GenBank/DDBJ databases">
        <authorList>
            <consortium name="Molecular Ecology Group"/>
        </authorList>
    </citation>
    <scope>NUCLEOTIDE SEQUENCE</scope>
</reference>
<dbReference type="GO" id="GO:0006357">
    <property type="term" value="P:regulation of transcription by RNA polymerase II"/>
    <property type="evidence" value="ECO:0007669"/>
    <property type="project" value="UniProtKB-ARBA"/>
</dbReference>
<organism evidence="5 6">
    <name type="scientific">Lasius platythorax</name>
    <dbReference type="NCBI Taxonomy" id="488582"/>
    <lineage>
        <taxon>Eukaryota</taxon>
        <taxon>Metazoa</taxon>
        <taxon>Ecdysozoa</taxon>
        <taxon>Arthropoda</taxon>
        <taxon>Hexapoda</taxon>
        <taxon>Insecta</taxon>
        <taxon>Pterygota</taxon>
        <taxon>Neoptera</taxon>
        <taxon>Endopterygota</taxon>
        <taxon>Hymenoptera</taxon>
        <taxon>Apocrita</taxon>
        <taxon>Aculeata</taxon>
        <taxon>Formicoidea</taxon>
        <taxon>Formicidae</taxon>
        <taxon>Formicinae</taxon>
        <taxon>Lasius</taxon>
        <taxon>Lasius</taxon>
    </lineage>
</organism>
<dbReference type="InterPro" id="IPR027417">
    <property type="entry name" value="P-loop_NTPase"/>
</dbReference>
<dbReference type="GO" id="GO:0006400">
    <property type="term" value="P:tRNA modification"/>
    <property type="evidence" value="ECO:0007669"/>
    <property type="project" value="UniProtKB-ARBA"/>
</dbReference>
<keyword evidence="1" id="KW-0547">Nucleotide-binding</keyword>
<gene>
    <name evidence="5" type="ORF">LPLAT_LOCUS8921</name>
</gene>
<dbReference type="EMBL" id="OZ034827">
    <property type="protein sequence ID" value="CAL1683125.1"/>
    <property type="molecule type" value="Genomic_DNA"/>
</dbReference>
<evidence type="ECO:0000313" key="6">
    <source>
        <dbReference type="Proteomes" id="UP001497644"/>
    </source>
</evidence>
<evidence type="ECO:0000256" key="4">
    <source>
        <dbReference type="ARBA" id="ARBA00026170"/>
    </source>
</evidence>
<protein>
    <recommendedName>
        <fullName evidence="4">Protein KTI12 homolog</fullName>
    </recommendedName>
</protein>
<dbReference type="Proteomes" id="UP001497644">
    <property type="component" value="Chromosome 4"/>
</dbReference>
<keyword evidence="6" id="KW-1185">Reference proteome</keyword>
<proteinExistence type="inferred from homology"/>
<dbReference type="PANTHER" id="PTHR12435">
    <property type="match status" value="1"/>
</dbReference>
<evidence type="ECO:0000256" key="2">
    <source>
        <dbReference type="ARBA" id="ARBA00022840"/>
    </source>
</evidence>
<dbReference type="SUPFAM" id="SSF52540">
    <property type="entry name" value="P-loop containing nucleoside triphosphate hydrolases"/>
    <property type="match status" value="1"/>
</dbReference>
<sequence length="277" mass="32076">MPLIIVTGVPCSGKTTRSLELKKYFENRLKSGGQSVEIISEYDGIIKAGYDKNVFYADSRKEKAIRSEIKSDIQRRLNTRDLLIFDGSNYIKGYRYEIYCMTKLYKTPQCTIHCDIPVEYAWLWNEKRVESDRYNREIFDSLVARYETPDSKNRWDYPLFAITPEDELMCNEIYRSLYEVKSPKPNQSTQCPPLASTNYLYELDTITKDVINAILSAQQLGINNDIKIPGSNVTVQSTGTPAKLMRLRRQFLTYSKMQQSGIDQIAALFVQYLNKNL</sequence>
<evidence type="ECO:0000313" key="5">
    <source>
        <dbReference type="EMBL" id="CAL1683125.1"/>
    </source>
</evidence>
<dbReference type="InterPro" id="IPR013641">
    <property type="entry name" value="KTI12/PSTK"/>
</dbReference>
<name>A0AAV2NUT3_9HYME</name>
<dbReference type="Gene3D" id="3.40.50.300">
    <property type="entry name" value="P-loop containing nucleotide triphosphate hydrolases"/>
    <property type="match status" value="1"/>
</dbReference>
<dbReference type="AlphaFoldDB" id="A0AAV2NUT3"/>